<organism evidence="2 3">
    <name type="scientific">Methanocaldococcus jannaschii</name>
    <dbReference type="NCBI Taxonomy" id="2190"/>
    <lineage>
        <taxon>Archaea</taxon>
        <taxon>Methanobacteriati</taxon>
        <taxon>Methanobacteriota</taxon>
        <taxon>Methanomada group</taxon>
        <taxon>Methanococci</taxon>
        <taxon>Methanococcales</taxon>
        <taxon>Methanocaldococcaceae</taxon>
        <taxon>Methanocaldococcus</taxon>
    </lineage>
</organism>
<dbReference type="RefSeq" id="WP_010869562.1">
    <property type="nucleotide sequence ID" value="NC_000909.1"/>
</dbReference>
<dbReference type="AlphaFoldDB" id="A0A832W695"/>
<proteinExistence type="predicted"/>
<dbReference type="Proteomes" id="UP000645676">
    <property type="component" value="Unassembled WGS sequence"/>
</dbReference>
<gene>
    <name evidence="2" type="ORF">HA335_02835</name>
</gene>
<reference evidence="2" key="1">
    <citation type="journal article" date="2020" name="bioRxiv">
        <title>A rank-normalized archaeal taxonomy based on genome phylogeny resolves widespread incomplete and uneven classifications.</title>
        <authorList>
            <person name="Rinke C."/>
            <person name="Chuvochina M."/>
            <person name="Mussig A.J."/>
            <person name="Chaumeil P.-A."/>
            <person name="Waite D.W."/>
            <person name="Whitman W.B."/>
            <person name="Parks D.H."/>
            <person name="Hugenholtz P."/>
        </authorList>
    </citation>
    <scope>NUCLEOTIDE SEQUENCE</scope>
    <source>
        <strain evidence="2">UBA8849</strain>
    </source>
</reference>
<dbReference type="EMBL" id="DUJR01000013">
    <property type="protein sequence ID" value="HII59508.1"/>
    <property type="molecule type" value="Genomic_DNA"/>
</dbReference>
<accession>A0A832W695</accession>
<evidence type="ECO:0000256" key="1">
    <source>
        <dbReference type="SAM" id="Coils"/>
    </source>
</evidence>
<evidence type="ECO:0000313" key="2">
    <source>
        <dbReference type="EMBL" id="HII59508.1"/>
    </source>
</evidence>
<comment type="caution">
    <text evidence="2">The sequence shown here is derived from an EMBL/GenBank/DDBJ whole genome shotgun (WGS) entry which is preliminary data.</text>
</comment>
<name>A0A832W695_9EURY</name>
<feature type="coiled-coil region" evidence="1">
    <location>
        <begin position="1"/>
        <end position="42"/>
    </location>
</feature>
<dbReference type="SMR" id="A0A832W695"/>
<evidence type="ECO:0000313" key="3">
    <source>
        <dbReference type="Proteomes" id="UP000645676"/>
    </source>
</evidence>
<keyword evidence="1" id="KW-0175">Coiled coil</keyword>
<sequence length="82" mass="9607">MLNINKEIAQIETELNELKKLRDEISERIEKLEIKLLKLKALAIPEEEFEEDYEEIIEDVKKSLDKKETVPAEEALKELGLL</sequence>
<protein>
    <submittedName>
        <fullName evidence="2">Antitoxin</fullName>
    </submittedName>
</protein>